<feature type="transmembrane region" description="Helical" evidence="5">
    <location>
        <begin position="89"/>
        <end position="111"/>
    </location>
</feature>
<evidence type="ECO:0000313" key="6">
    <source>
        <dbReference type="Proteomes" id="UP000694904"/>
    </source>
</evidence>
<name>A0ABM1P076_DROAR</name>
<reference evidence="6" key="1">
    <citation type="journal article" date="1997" name="Nucleic Acids Res.">
        <title>tRNAscan-SE: a program for improved detection of transfer RNA genes in genomic sequence.</title>
        <authorList>
            <person name="Lowe T.M."/>
            <person name="Eddy S.R."/>
        </authorList>
    </citation>
    <scope>NUCLEOTIDE SEQUENCE [LARGE SCALE GENOMIC DNA]</scope>
</reference>
<protein>
    <submittedName>
        <fullName evidence="7">Uncharacterized protein LOC108612246</fullName>
    </submittedName>
</protein>
<dbReference type="RefSeq" id="XP_017860612.1">
    <property type="nucleotide sequence ID" value="XM_018005123.1"/>
</dbReference>
<gene>
    <name evidence="7" type="primary">LOC108612246</name>
</gene>
<evidence type="ECO:0000256" key="5">
    <source>
        <dbReference type="SAM" id="Phobius"/>
    </source>
</evidence>
<sequence>MMRISLRLLPGGSAAEMRLAVNKSASESLRIGRPVNAPGRNWSLIGFRWLILSFIIACWVSAIIDVHHCSVIVYHYSGTPNCDFVKYEAVMLAGSLLVSIVLILGFILLLFQNLKTLRTYLTGLLACSWLQLMINMVLTQTYPLVHEVHAKWAKGESLTSYEIKYKCCGALGPDDYLLAYGELPRSCFTAESRTTHTLHSTGCLHANGKGERFIHLELITPILLLVLIVMMTVFYCYLRRIKAPKRSCQELRADCIFL</sequence>
<dbReference type="Proteomes" id="UP000694904">
    <property type="component" value="Chromosome 4"/>
</dbReference>
<evidence type="ECO:0000256" key="1">
    <source>
        <dbReference type="ARBA" id="ARBA00004141"/>
    </source>
</evidence>
<keyword evidence="3 5" id="KW-1133">Transmembrane helix</keyword>
<feature type="transmembrane region" description="Helical" evidence="5">
    <location>
        <begin position="49"/>
        <end position="77"/>
    </location>
</feature>
<dbReference type="SUPFAM" id="SSF48652">
    <property type="entry name" value="Tetraspanin"/>
    <property type="match status" value="1"/>
</dbReference>
<evidence type="ECO:0000256" key="3">
    <source>
        <dbReference type="ARBA" id="ARBA00022989"/>
    </source>
</evidence>
<feature type="transmembrane region" description="Helical" evidence="5">
    <location>
        <begin position="120"/>
        <end position="138"/>
    </location>
</feature>
<accession>A0ABM1P076</accession>
<reference evidence="6" key="2">
    <citation type="journal article" date="2016" name="G3 (Bethesda)">
        <title>Genome Evolution in Three Species of Cactophilic Drosophila.</title>
        <authorList>
            <person name="Sanchez-Flores A."/>
            <person name="Penazola F."/>
            <person name="Carpinteyro-Ponce J."/>
            <person name="Nazario-Yepiz N."/>
            <person name="Abreu-Goodger C."/>
            <person name="Machado C.A."/>
            <person name="Markow T.A."/>
        </authorList>
    </citation>
    <scope>NUCLEOTIDE SEQUENCE [LARGE SCALE GENOMIC DNA]</scope>
</reference>
<evidence type="ECO:0000256" key="4">
    <source>
        <dbReference type="ARBA" id="ARBA00023136"/>
    </source>
</evidence>
<feature type="transmembrane region" description="Helical" evidence="5">
    <location>
        <begin position="218"/>
        <end position="238"/>
    </location>
</feature>
<proteinExistence type="predicted"/>
<keyword evidence="4 5" id="KW-0472">Membrane</keyword>
<dbReference type="Pfam" id="PF00335">
    <property type="entry name" value="Tetraspanin"/>
    <property type="match status" value="1"/>
</dbReference>
<evidence type="ECO:0000256" key="2">
    <source>
        <dbReference type="ARBA" id="ARBA00022692"/>
    </source>
</evidence>
<dbReference type="CDD" id="cd03127">
    <property type="entry name" value="tetraspanin_LEL"/>
    <property type="match status" value="1"/>
</dbReference>
<organism evidence="6 7">
    <name type="scientific">Drosophila arizonae</name>
    <name type="common">Fruit fly</name>
    <dbReference type="NCBI Taxonomy" id="7263"/>
    <lineage>
        <taxon>Eukaryota</taxon>
        <taxon>Metazoa</taxon>
        <taxon>Ecdysozoa</taxon>
        <taxon>Arthropoda</taxon>
        <taxon>Hexapoda</taxon>
        <taxon>Insecta</taxon>
        <taxon>Pterygota</taxon>
        <taxon>Neoptera</taxon>
        <taxon>Endopterygota</taxon>
        <taxon>Diptera</taxon>
        <taxon>Brachycera</taxon>
        <taxon>Muscomorpha</taxon>
        <taxon>Ephydroidea</taxon>
        <taxon>Drosophilidae</taxon>
        <taxon>Drosophila</taxon>
    </lineage>
</organism>
<keyword evidence="6" id="KW-1185">Reference proteome</keyword>
<dbReference type="InterPro" id="IPR018499">
    <property type="entry name" value="Tetraspanin/Peripherin"/>
</dbReference>
<reference evidence="7" key="3">
    <citation type="submission" date="2025-08" db="UniProtKB">
        <authorList>
            <consortium name="RefSeq"/>
        </authorList>
    </citation>
    <scope>IDENTIFICATION</scope>
    <source>
        <tissue evidence="7">Whole organism</tissue>
    </source>
</reference>
<dbReference type="GeneID" id="108612246"/>
<comment type="subcellular location">
    <subcellularLocation>
        <location evidence="1">Membrane</location>
        <topology evidence="1">Multi-pass membrane protein</topology>
    </subcellularLocation>
</comment>
<dbReference type="InterPro" id="IPR008952">
    <property type="entry name" value="Tetraspanin_EC2_sf"/>
</dbReference>
<evidence type="ECO:0000313" key="7">
    <source>
        <dbReference type="RefSeq" id="XP_017860612.1"/>
    </source>
</evidence>
<keyword evidence="2 5" id="KW-0812">Transmembrane</keyword>